<protein>
    <recommendedName>
        <fullName evidence="2">Integrase core domain-containing protein</fullName>
    </recommendedName>
</protein>
<proteinExistence type="predicted"/>
<keyword evidence="4" id="KW-1185">Reference proteome</keyword>
<accession>A0A4Y9ZSJ5</accession>
<dbReference type="STRING" id="135208.A0A4Y9ZSJ5"/>
<dbReference type="InterPro" id="IPR058913">
    <property type="entry name" value="Integrase_dom_put"/>
</dbReference>
<evidence type="ECO:0000259" key="2">
    <source>
        <dbReference type="Pfam" id="PF24764"/>
    </source>
</evidence>
<name>A0A4Y9ZSJ5_9AGAM</name>
<organism evidence="3 4">
    <name type="scientific">Hericium alpestre</name>
    <dbReference type="NCBI Taxonomy" id="135208"/>
    <lineage>
        <taxon>Eukaryota</taxon>
        <taxon>Fungi</taxon>
        <taxon>Dikarya</taxon>
        <taxon>Basidiomycota</taxon>
        <taxon>Agaricomycotina</taxon>
        <taxon>Agaricomycetes</taxon>
        <taxon>Russulales</taxon>
        <taxon>Hericiaceae</taxon>
        <taxon>Hericium</taxon>
    </lineage>
</organism>
<feature type="chain" id="PRO_5021478379" description="Integrase core domain-containing protein" evidence="1">
    <location>
        <begin position="25"/>
        <end position="304"/>
    </location>
</feature>
<gene>
    <name evidence="3" type="ORF">EWM64_g7555</name>
</gene>
<keyword evidence="1" id="KW-0732">Signal</keyword>
<dbReference type="Pfam" id="PF24764">
    <property type="entry name" value="rva_4"/>
    <property type="match status" value="1"/>
</dbReference>
<sequence>MKPSTNNLALTVLSLFLGAIEEHGAPSRVRGDRGGENIEVSVWMIQHRGPNRASFMWGSSTRNTRIERMWVEVGTQFARRWRAFFTKLEDIHHLNPDDPVHLWLLHRLFLADIDEDCQNFQQDWNHHPISGKAKDQSPADMRLLGQLEHGIYADDYEDVHPDILNRYYGVDVDVEHIHGQTGAGHPDDEEDELPSLRDHIAADQEPHIRHAPIDVPDNGSPFQDLALEAAFFAALSSIHDQGLIPNGYSVAQAEWDDEGYGEVELLKCGRGRKYLEVELPFSIWWPRAVTWAQALDLLNRLQIM</sequence>
<evidence type="ECO:0000313" key="3">
    <source>
        <dbReference type="EMBL" id="TFY76459.1"/>
    </source>
</evidence>
<feature type="domain" description="Integrase core" evidence="2">
    <location>
        <begin position="2"/>
        <end position="148"/>
    </location>
</feature>
<dbReference type="OrthoDB" id="3353107at2759"/>
<evidence type="ECO:0000256" key="1">
    <source>
        <dbReference type="SAM" id="SignalP"/>
    </source>
</evidence>
<dbReference type="PANTHER" id="PTHR46791">
    <property type="entry name" value="EXPRESSED PROTEIN"/>
    <property type="match status" value="1"/>
</dbReference>
<dbReference type="PANTHER" id="PTHR46791:SF5">
    <property type="entry name" value="CLR5 DOMAIN-CONTAINING PROTEIN-RELATED"/>
    <property type="match status" value="1"/>
</dbReference>
<comment type="caution">
    <text evidence="3">The sequence shown here is derived from an EMBL/GenBank/DDBJ whole genome shotgun (WGS) entry which is preliminary data.</text>
</comment>
<dbReference type="Proteomes" id="UP000298061">
    <property type="component" value="Unassembled WGS sequence"/>
</dbReference>
<dbReference type="EMBL" id="SFCI01001200">
    <property type="protein sequence ID" value="TFY76459.1"/>
    <property type="molecule type" value="Genomic_DNA"/>
</dbReference>
<feature type="signal peptide" evidence="1">
    <location>
        <begin position="1"/>
        <end position="24"/>
    </location>
</feature>
<evidence type="ECO:0000313" key="4">
    <source>
        <dbReference type="Proteomes" id="UP000298061"/>
    </source>
</evidence>
<dbReference type="AlphaFoldDB" id="A0A4Y9ZSJ5"/>
<reference evidence="3 4" key="1">
    <citation type="submission" date="2019-02" db="EMBL/GenBank/DDBJ databases">
        <title>Genome sequencing of the rare red list fungi Hericium alpestre (H. flagellum).</title>
        <authorList>
            <person name="Buettner E."/>
            <person name="Kellner H."/>
        </authorList>
    </citation>
    <scope>NUCLEOTIDE SEQUENCE [LARGE SCALE GENOMIC DNA]</scope>
    <source>
        <strain evidence="3 4">DSM 108284</strain>
    </source>
</reference>